<dbReference type="GO" id="GO:0005524">
    <property type="term" value="F:ATP binding"/>
    <property type="evidence" value="ECO:0007669"/>
    <property type="project" value="UniProtKB-KW"/>
</dbReference>
<protein>
    <recommendedName>
        <fullName evidence="5">ABC transporter domain-containing protein</fullName>
    </recommendedName>
</protein>
<dbReference type="SUPFAM" id="SSF52540">
    <property type="entry name" value="P-loop containing nucleoside triphosphate hydrolases"/>
    <property type="match status" value="1"/>
</dbReference>
<dbReference type="Gene3D" id="3.40.50.300">
    <property type="entry name" value="P-loop containing nucleotide triphosphate hydrolases"/>
    <property type="match status" value="1"/>
</dbReference>
<comment type="similarity">
    <text evidence="1">Belongs to the ABC transporter superfamily.</text>
</comment>
<evidence type="ECO:0000256" key="2">
    <source>
        <dbReference type="ARBA" id="ARBA00022448"/>
    </source>
</evidence>
<dbReference type="InterPro" id="IPR003593">
    <property type="entry name" value="AAA+_ATPase"/>
</dbReference>
<accession>A0A8J3XUS9</accession>
<feature type="domain" description="ABC transporter" evidence="5">
    <location>
        <begin position="17"/>
        <end position="226"/>
    </location>
</feature>
<evidence type="ECO:0000313" key="6">
    <source>
        <dbReference type="EMBL" id="GII53390.1"/>
    </source>
</evidence>
<dbReference type="InterPro" id="IPR003439">
    <property type="entry name" value="ABC_transporter-like_ATP-bd"/>
</dbReference>
<name>A0A8J3XUS9_9ACTN</name>
<keyword evidence="2" id="KW-0813">Transport</keyword>
<dbReference type="AlphaFoldDB" id="A0A8J3XUS9"/>
<reference evidence="6" key="1">
    <citation type="submission" date="2021-01" db="EMBL/GenBank/DDBJ databases">
        <title>Whole genome shotgun sequence of Planotetraspora thailandica NBRC 104271.</title>
        <authorList>
            <person name="Komaki H."/>
            <person name="Tamura T."/>
        </authorList>
    </citation>
    <scope>NUCLEOTIDE SEQUENCE</scope>
    <source>
        <strain evidence="6">NBRC 104271</strain>
    </source>
</reference>
<dbReference type="InterPro" id="IPR027417">
    <property type="entry name" value="P-loop_NTPase"/>
</dbReference>
<dbReference type="Proteomes" id="UP000605992">
    <property type="component" value="Unassembled WGS sequence"/>
</dbReference>
<proteinExistence type="inferred from homology"/>
<dbReference type="RefSeq" id="WP_203943621.1">
    <property type="nucleotide sequence ID" value="NZ_BOOR01000008.1"/>
</dbReference>
<comment type="caution">
    <text evidence="6">The sequence shown here is derived from an EMBL/GenBank/DDBJ whole genome shotgun (WGS) entry which is preliminary data.</text>
</comment>
<keyword evidence="4" id="KW-0067">ATP-binding</keyword>
<dbReference type="Pfam" id="PF00005">
    <property type="entry name" value="ABC_tran"/>
    <property type="match status" value="1"/>
</dbReference>
<organism evidence="6 7">
    <name type="scientific">Planotetraspora thailandica</name>
    <dbReference type="NCBI Taxonomy" id="487172"/>
    <lineage>
        <taxon>Bacteria</taxon>
        <taxon>Bacillati</taxon>
        <taxon>Actinomycetota</taxon>
        <taxon>Actinomycetes</taxon>
        <taxon>Streptosporangiales</taxon>
        <taxon>Streptosporangiaceae</taxon>
        <taxon>Planotetraspora</taxon>
    </lineage>
</organism>
<dbReference type="PANTHER" id="PTHR43335:SF4">
    <property type="entry name" value="ABC TRANSPORTER, ATP-BINDING PROTEIN"/>
    <property type="match status" value="1"/>
</dbReference>
<evidence type="ECO:0000259" key="5">
    <source>
        <dbReference type="PROSITE" id="PS50893"/>
    </source>
</evidence>
<dbReference type="PROSITE" id="PS50893">
    <property type="entry name" value="ABC_TRANSPORTER_2"/>
    <property type="match status" value="1"/>
</dbReference>
<evidence type="ECO:0000256" key="3">
    <source>
        <dbReference type="ARBA" id="ARBA00022741"/>
    </source>
</evidence>
<keyword evidence="7" id="KW-1185">Reference proteome</keyword>
<keyword evidence="3" id="KW-0547">Nucleotide-binding</keyword>
<dbReference type="SMART" id="SM00382">
    <property type="entry name" value="AAA"/>
    <property type="match status" value="1"/>
</dbReference>
<gene>
    <name evidence="6" type="ORF">Pth03_17790</name>
</gene>
<dbReference type="EMBL" id="BOOR01000008">
    <property type="protein sequence ID" value="GII53390.1"/>
    <property type="molecule type" value="Genomic_DNA"/>
</dbReference>
<dbReference type="GO" id="GO:0016887">
    <property type="term" value="F:ATP hydrolysis activity"/>
    <property type="evidence" value="ECO:0007669"/>
    <property type="project" value="InterPro"/>
</dbReference>
<dbReference type="PANTHER" id="PTHR43335">
    <property type="entry name" value="ABC TRANSPORTER, ATP-BINDING PROTEIN"/>
    <property type="match status" value="1"/>
</dbReference>
<sequence>MAVPNAASDAAFTGARVRADRLSLKGPHGWVYRDVSLTAVPGSLTVVEGAAGSGRTSLLLTLAGRMKPTGGTLAVDGKTARRPIQRLAALGLLTEVNPFDEGLSVREHLNERLAYRRRRDLARTAFSHAGLDLSDLPEGDRTLARRLTRDQAVRLGIALALLDEPHLLVVDDADQGLPELPRRRLWRTLHELAGEGLTVVATCTDARDAAWAADTVVTLGVSEEER</sequence>
<evidence type="ECO:0000313" key="7">
    <source>
        <dbReference type="Proteomes" id="UP000605992"/>
    </source>
</evidence>
<evidence type="ECO:0000256" key="4">
    <source>
        <dbReference type="ARBA" id="ARBA00022840"/>
    </source>
</evidence>
<evidence type="ECO:0000256" key="1">
    <source>
        <dbReference type="ARBA" id="ARBA00005417"/>
    </source>
</evidence>